<dbReference type="EMBL" id="CP012333">
    <property type="protein sequence ID" value="AKV00294.1"/>
    <property type="molecule type" value="Genomic_DNA"/>
</dbReference>
<feature type="region of interest" description="Disordered" evidence="1">
    <location>
        <begin position="1"/>
        <end position="47"/>
    </location>
</feature>
<dbReference type="AlphaFoldDB" id="A0A0K1Q3F2"/>
<reference evidence="2 3" key="1">
    <citation type="submission" date="2015-08" db="EMBL/GenBank/DDBJ databases">
        <authorList>
            <person name="Babu N.S."/>
            <person name="Beckwith C.J."/>
            <person name="Beseler K.G."/>
            <person name="Brison A."/>
            <person name="Carone J.V."/>
            <person name="Caskin T.P."/>
            <person name="Diamond M."/>
            <person name="Durham M.E."/>
            <person name="Foxe J.M."/>
            <person name="Go M."/>
            <person name="Henderson B.A."/>
            <person name="Jones I.B."/>
            <person name="McGettigan J.A."/>
            <person name="Micheletti S.J."/>
            <person name="Nasrallah M.E."/>
            <person name="Ortiz D."/>
            <person name="Piller C.R."/>
            <person name="Privatt S.R."/>
            <person name="Schneider S.L."/>
            <person name="Sharp S."/>
            <person name="Smith T.C."/>
            <person name="Stanton J.D."/>
            <person name="Ullery H.E."/>
            <person name="Wilson R.J."/>
            <person name="Serrano M.G."/>
            <person name="Buck G."/>
            <person name="Lee V."/>
            <person name="Wang Y."/>
            <person name="Carvalho R."/>
            <person name="Voegtly L."/>
            <person name="Shi R."/>
            <person name="Duckworth R."/>
            <person name="Johnson A."/>
            <person name="Loviza R."/>
            <person name="Walstead R."/>
            <person name="Shah Z."/>
            <person name="Kiflezghi M."/>
            <person name="Wade K."/>
            <person name="Ball S.L."/>
            <person name="Bradley K.W."/>
            <person name="Asai D.J."/>
            <person name="Bowman C.A."/>
            <person name="Russell D.A."/>
            <person name="Pope W.H."/>
            <person name="Jacobs-Sera D."/>
            <person name="Hendrix R.W."/>
            <person name="Hatfull G.F."/>
        </authorList>
    </citation>
    <scope>NUCLEOTIDE SEQUENCE [LARGE SCALE GENOMIC DNA]</scope>
    <source>
        <strain evidence="2 3">DSM 27648</strain>
    </source>
</reference>
<gene>
    <name evidence="2" type="ORF">AKJ09_06957</name>
</gene>
<keyword evidence="3" id="KW-1185">Reference proteome</keyword>
<evidence type="ECO:0000256" key="1">
    <source>
        <dbReference type="SAM" id="MobiDB-lite"/>
    </source>
</evidence>
<name>A0A0K1Q3F2_9BACT</name>
<evidence type="ECO:0000313" key="2">
    <source>
        <dbReference type="EMBL" id="AKV00294.1"/>
    </source>
</evidence>
<organism evidence="2 3">
    <name type="scientific">Labilithrix luteola</name>
    <dbReference type="NCBI Taxonomy" id="1391654"/>
    <lineage>
        <taxon>Bacteria</taxon>
        <taxon>Pseudomonadati</taxon>
        <taxon>Myxococcota</taxon>
        <taxon>Polyangia</taxon>
        <taxon>Polyangiales</taxon>
        <taxon>Labilitrichaceae</taxon>
        <taxon>Labilithrix</taxon>
    </lineage>
</organism>
<evidence type="ECO:0000313" key="3">
    <source>
        <dbReference type="Proteomes" id="UP000064967"/>
    </source>
</evidence>
<sequence length="47" mass="5129">MASSSNEARTAESEVRGSIPKRNMSNFEALKTDALSIGCPHKKKPRP</sequence>
<dbReference type="KEGG" id="llu:AKJ09_06957"/>
<dbReference type="Proteomes" id="UP000064967">
    <property type="component" value="Chromosome"/>
</dbReference>
<accession>A0A0K1Q3F2</accession>
<protein>
    <submittedName>
        <fullName evidence="2">Uncharacterized protein</fullName>
    </submittedName>
</protein>
<proteinExistence type="predicted"/>